<evidence type="ECO:0000256" key="3">
    <source>
        <dbReference type="ARBA" id="ARBA00023295"/>
    </source>
</evidence>
<evidence type="ECO:0000256" key="1">
    <source>
        <dbReference type="ARBA" id="ARBA00005336"/>
    </source>
</evidence>
<dbReference type="PROSITE" id="PS51257">
    <property type="entry name" value="PROKAR_LIPOPROTEIN"/>
    <property type="match status" value="1"/>
</dbReference>
<dbReference type="Gene3D" id="3.20.20.300">
    <property type="entry name" value="Glycoside hydrolase, family 3, N-terminal domain"/>
    <property type="match status" value="1"/>
</dbReference>
<sequence length="433" mass="46554">MKARFIKNLCLIGVGLLFLLAIGCSNRAPSSPTPDATTSAAPSTEEPSTATAPPSAPASPETTAPVGEDPVDLLLRQMTLEQKIGQVIVAGVDGTTIDAKMKMLIDELHVGGVIWYKNNFSDLQGSVKLANDLKRANEGNPLPLLLSVDQEGGKVSRLPREFVALPDAVTVGKTRRPELAEQMGALLSDELRLIGFNMNFAPVLDVNSNPANPVIGSRSFGSDPELVASMGVAVMQGLRQGGTIAVVKHFPGHGDTSVDSHLELPSVDKTVDDLEELEWIPFRAAIHEGADAVMIAHILFPRIDPDAPSSLSKIVITDLLRGKLGYEGVVITDDMTMGAIARNYGIEDASLQSLQAGSDLILVAHGYDTVHQVYDRLLQAAKSGELPESRLDESVRRIISLKLSYRLSDDPIPTPSAEELPNEEIKQWLKQLQ</sequence>
<dbReference type="PANTHER" id="PTHR30480:SF16">
    <property type="entry name" value="GLYCOSIDE HYDROLASE FAMILY 3 DOMAIN PROTEIN"/>
    <property type="match status" value="1"/>
</dbReference>
<dbReference type="Proteomes" id="UP001596028">
    <property type="component" value="Unassembled WGS sequence"/>
</dbReference>
<gene>
    <name evidence="6" type="primary">nagZ</name>
    <name evidence="6" type="ORF">ACFO3S_14425</name>
</gene>
<evidence type="ECO:0000313" key="6">
    <source>
        <dbReference type="EMBL" id="MFC4599445.1"/>
    </source>
</evidence>
<dbReference type="InterPro" id="IPR036962">
    <property type="entry name" value="Glyco_hydro_3_N_sf"/>
</dbReference>
<dbReference type="InterPro" id="IPR019800">
    <property type="entry name" value="Glyco_hydro_3_AS"/>
</dbReference>
<comment type="caution">
    <text evidence="6">The sequence shown here is derived from an EMBL/GenBank/DDBJ whole genome shotgun (WGS) entry which is preliminary data.</text>
</comment>
<evidence type="ECO:0000256" key="2">
    <source>
        <dbReference type="ARBA" id="ARBA00022801"/>
    </source>
</evidence>
<keyword evidence="2 6" id="KW-0378">Hydrolase</keyword>
<feature type="compositionally biased region" description="Low complexity" evidence="4">
    <location>
        <begin position="28"/>
        <end position="65"/>
    </location>
</feature>
<dbReference type="InterPro" id="IPR001764">
    <property type="entry name" value="Glyco_hydro_3_N"/>
</dbReference>
<dbReference type="EC" id="3.2.1.52" evidence="6"/>
<keyword evidence="7" id="KW-1185">Reference proteome</keyword>
<name>A0ABV9FBW8_9BACL</name>
<dbReference type="PANTHER" id="PTHR30480">
    <property type="entry name" value="BETA-HEXOSAMINIDASE-RELATED"/>
    <property type="match status" value="1"/>
</dbReference>
<evidence type="ECO:0000259" key="5">
    <source>
        <dbReference type="Pfam" id="PF00933"/>
    </source>
</evidence>
<dbReference type="EMBL" id="JBHSEP010000009">
    <property type="protein sequence ID" value="MFC4599445.1"/>
    <property type="molecule type" value="Genomic_DNA"/>
</dbReference>
<dbReference type="InterPro" id="IPR050226">
    <property type="entry name" value="NagZ_Beta-hexosaminidase"/>
</dbReference>
<dbReference type="SUPFAM" id="SSF51445">
    <property type="entry name" value="(Trans)glycosidases"/>
    <property type="match status" value="1"/>
</dbReference>
<dbReference type="InterPro" id="IPR017853">
    <property type="entry name" value="GH"/>
</dbReference>
<proteinExistence type="inferred from homology"/>
<accession>A0ABV9FBW8</accession>
<organism evidence="6 7">
    <name type="scientific">Cohnella hongkongensis</name>
    <dbReference type="NCBI Taxonomy" id="178337"/>
    <lineage>
        <taxon>Bacteria</taxon>
        <taxon>Bacillati</taxon>
        <taxon>Bacillota</taxon>
        <taxon>Bacilli</taxon>
        <taxon>Bacillales</taxon>
        <taxon>Paenibacillaceae</taxon>
        <taxon>Cohnella</taxon>
    </lineage>
</organism>
<comment type="similarity">
    <text evidence="1">Belongs to the glycosyl hydrolase 3 family.</text>
</comment>
<feature type="domain" description="Glycoside hydrolase family 3 N-terminal" evidence="5">
    <location>
        <begin position="79"/>
        <end position="401"/>
    </location>
</feature>
<dbReference type="PROSITE" id="PS00775">
    <property type="entry name" value="GLYCOSYL_HYDROL_F3"/>
    <property type="match status" value="1"/>
</dbReference>
<dbReference type="Pfam" id="PF00933">
    <property type="entry name" value="Glyco_hydro_3"/>
    <property type="match status" value="1"/>
</dbReference>
<dbReference type="GO" id="GO:0004563">
    <property type="term" value="F:beta-N-acetylhexosaminidase activity"/>
    <property type="evidence" value="ECO:0007669"/>
    <property type="project" value="UniProtKB-EC"/>
</dbReference>
<dbReference type="RefSeq" id="WP_378097229.1">
    <property type="nucleotide sequence ID" value="NZ_JBHSEP010000009.1"/>
</dbReference>
<protein>
    <submittedName>
        <fullName evidence="6">Beta-N-acetylhexosaminidase</fullName>
        <ecNumber evidence="6">3.2.1.52</ecNumber>
    </submittedName>
</protein>
<evidence type="ECO:0000256" key="4">
    <source>
        <dbReference type="SAM" id="MobiDB-lite"/>
    </source>
</evidence>
<dbReference type="NCBIfam" id="NF003740">
    <property type="entry name" value="PRK05337.1"/>
    <property type="match status" value="1"/>
</dbReference>
<reference evidence="7" key="1">
    <citation type="journal article" date="2019" name="Int. J. Syst. Evol. Microbiol.">
        <title>The Global Catalogue of Microorganisms (GCM) 10K type strain sequencing project: providing services to taxonomists for standard genome sequencing and annotation.</title>
        <authorList>
            <consortium name="The Broad Institute Genomics Platform"/>
            <consortium name="The Broad Institute Genome Sequencing Center for Infectious Disease"/>
            <person name="Wu L."/>
            <person name="Ma J."/>
        </authorList>
    </citation>
    <scope>NUCLEOTIDE SEQUENCE [LARGE SCALE GENOMIC DNA]</scope>
    <source>
        <strain evidence="7">CCUG 49571</strain>
    </source>
</reference>
<keyword evidence="3 6" id="KW-0326">Glycosidase</keyword>
<evidence type="ECO:0000313" key="7">
    <source>
        <dbReference type="Proteomes" id="UP001596028"/>
    </source>
</evidence>
<feature type="region of interest" description="Disordered" evidence="4">
    <location>
        <begin position="28"/>
        <end position="67"/>
    </location>
</feature>